<comment type="caution">
    <text evidence="1">The sequence shown here is derived from an EMBL/GenBank/DDBJ whole genome shotgun (WGS) entry which is preliminary data.</text>
</comment>
<reference evidence="1 2" key="1">
    <citation type="journal article" date="2012" name="BMC Genomics">
        <title>Comparative genomic analysis of the genus Staphylococcus including Staphylococcus aureus and its newly described sister species Staphylococcus simiae.</title>
        <authorList>
            <person name="Suzuki H."/>
            <person name="Lefebure T."/>
            <person name="Pavinski Bitar P."/>
            <person name="Stanhope M.J."/>
        </authorList>
    </citation>
    <scope>NUCLEOTIDE SEQUENCE [LARGE SCALE GENOMIC DNA]</scope>
    <source>
        <strain evidence="1 2">CCM 7213</strain>
    </source>
</reference>
<evidence type="ECO:0000313" key="2">
    <source>
        <dbReference type="Proteomes" id="UP000005413"/>
    </source>
</evidence>
<dbReference type="Proteomes" id="UP000005413">
    <property type="component" value="Unassembled WGS sequence"/>
</dbReference>
<feature type="non-terminal residue" evidence="1">
    <location>
        <position position="1"/>
    </location>
</feature>
<protein>
    <submittedName>
        <fullName evidence="1">Alcohol dehydrogenase, zinc-containing</fullName>
    </submittedName>
</protein>
<proteinExistence type="predicted"/>
<name>G5JH17_9STAP</name>
<keyword evidence="2" id="KW-1185">Reference proteome</keyword>
<feature type="non-terminal residue" evidence="1">
    <location>
        <position position="36"/>
    </location>
</feature>
<dbReference type="AlphaFoldDB" id="G5JH17"/>
<sequence>LPWRIVNNVTAQQINKVPSTDVPLDLYLSVLGMPGQ</sequence>
<evidence type="ECO:0000313" key="1">
    <source>
        <dbReference type="EMBL" id="EHJ08519.1"/>
    </source>
</evidence>
<dbReference type="EMBL" id="AEUN01000295">
    <property type="protein sequence ID" value="EHJ08519.1"/>
    <property type="molecule type" value="Genomic_DNA"/>
</dbReference>
<gene>
    <name evidence="1" type="ORF">SS7213T_03730</name>
</gene>
<organism evidence="1 2">
    <name type="scientific">Staphylococcus simiae CCM 7213 = CCUG 51256</name>
    <dbReference type="NCBI Taxonomy" id="911238"/>
    <lineage>
        <taxon>Bacteria</taxon>
        <taxon>Bacillati</taxon>
        <taxon>Bacillota</taxon>
        <taxon>Bacilli</taxon>
        <taxon>Bacillales</taxon>
        <taxon>Staphylococcaceae</taxon>
        <taxon>Staphylococcus</taxon>
    </lineage>
</organism>
<accession>G5JH17</accession>